<organism evidence="9 10">
    <name type="scientific">Variovorax paradoxus</name>
    <dbReference type="NCBI Taxonomy" id="34073"/>
    <lineage>
        <taxon>Bacteria</taxon>
        <taxon>Pseudomonadati</taxon>
        <taxon>Pseudomonadota</taxon>
        <taxon>Betaproteobacteria</taxon>
        <taxon>Burkholderiales</taxon>
        <taxon>Comamonadaceae</taxon>
        <taxon>Variovorax</taxon>
    </lineage>
</organism>
<protein>
    <submittedName>
        <fullName evidence="9">Alpha-hydroxy-acid oxidizing enzyme</fullName>
    </submittedName>
</protein>
<comment type="caution">
    <text evidence="9">The sequence shown here is derived from an EMBL/GenBank/DDBJ whole genome shotgun (WGS) entry which is preliminary data.</text>
</comment>
<gene>
    <name evidence="9" type="ORF">DI563_00645</name>
</gene>
<feature type="binding site" evidence="7">
    <location>
        <position position="110"/>
    </location>
    <ligand>
        <name>FMN</name>
        <dbReference type="ChEBI" id="CHEBI:58210"/>
    </ligand>
</feature>
<feature type="binding site" evidence="7">
    <location>
        <position position="28"/>
    </location>
    <ligand>
        <name>glyoxylate</name>
        <dbReference type="ChEBI" id="CHEBI:36655"/>
    </ligand>
</feature>
<dbReference type="InterPro" id="IPR013785">
    <property type="entry name" value="Aldolase_TIM"/>
</dbReference>
<dbReference type="PANTHER" id="PTHR10578:SF107">
    <property type="entry name" value="2-HYDROXYACID OXIDASE 1"/>
    <property type="match status" value="1"/>
</dbReference>
<feature type="binding site" evidence="7">
    <location>
        <position position="257"/>
    </location>
    <ligand>
        <name>FMN</name>
        <dbReference type="ChEBI" id="CHEBI:58210"/>
    </ligand>
</feature>
<evidence type="ECO:0000256" key="1">
    <source>
        <dbReference type="ARBA" id="ARBA00001917"/>
    </source>
</evidence>
<dbReference type="PANTHER" id="PTHR10578">
    <property type="entry name" value="S -2-HYDROXY-ACID OXIDASE-RELATED"/>
    <property type="match status" value="1"/>
</dbReference>
<evidence type="ECO:0000256" key="6">
    <source>
        <dbReference type="PIRSR" id="PIRSR000138-1"/>
    </source>
</evidence>
<evidence type="ECO:0000259" key="8">
    <source>
        <dbReference type="PROSITE" id="PS51349"/>
    </source>
</evidence>
<feature type="binding site" evidence="7">
    <location>
        <begin position="81"/>
        <end position="83"/>
    </location>
    <ligand>
        <name>FMN</name>
        <dbReference type="ChEBI" id="CHEBI:58210"/>
    </ligand>
</feature>
<feature type="binding site" evidence="7">
    <location>
        <begin position="334"/>
        <end position="335"/>
    </location>
    <ligand>
        <name>FMN</name>
        <dbReference type="ChEBI" id="CHEBI:58210"/>
    </ligand>
</feature>
<feature type="binding site" evidence="7">
    <location>
        <position position="132"/>
    </location>
    <ligand>
        <name>glyoxylate</name>
        <dbReference type="ChEBI" id="CHEBI:36655"/>
    </ligand>
</feature>
<dbReference type="InterPro" id="IPR008259">
    <property type="entry name" value="FMN_hydac_DH_AS"/>
</dbReference>
<name>A0A2W5QPP9_VARPD</name>
<feature type="binding site" evidence="7">
    <location>
        <begin position="311"/>
        <end position="315"/>
    </location>
    <ligand>
        <name>FMN</name>
        <dbReference type="ChEBI" id="CHEBI:58210"/>
    </ligand>
</feature>
<feature type="binding site" evidence="7">
    <location>
        <position position="281"/>
    </location>
    <ligand>
        <name>glyoxylate</name>
        <dbReference type="ChEBI" id="CHEBI:36655"/>
    </ligand>
</feature>
<feature type="binding site" evidence="7">
    <location>
        <position position="158"/>
    </location>
    <ligand>
        <name>FMN</name>
        <dbReference type="ChEBI" id="CHEBI:58210"/>
    </ligand>
</feature>
<dbReference type="GO" id="GO:0016491">
    <property type="term" value="F:oxidoreductase activity"/>
    <property type="evidence" value="ECO:0007669"/>
    <property type="project" value="UniProtKB-KW"/>
</dbReference>
<feature type="binding site" evidence="7">
    <location>
        <position position="284"/>
    </location>
    <ligand>
        <name>glyoxylate</name>
        <dbReference type="ChEBI" id="CHEBI:36655"/>
    </ligand>
</feature>
<dbReference type="CDD" id="cd02809">
    <property type="entry name" value="alpha_hydroxyacid_oxid_FMN"/>
    <property type="match status" value="1"/>
</dbReference>
<dbReference type="PIRSF" id="PIRSF000138">
    <property type="entry name" value="Al-hdrx_acd_dh"/>
    <property type="match status" value="1"/>
</dbReference>
<feature type="domain" description="FMN hydroxy acid dehydrogenase" evidence="8">
    <location>
        <begin position="2"/>
        <end position="385"/>
    </location>
</feature>
<accession>A0A2W5QPP9</accession>
<evidence type="ECO:0000256" key="2">
    <source>
        <dbReference type="ARBA" id="ARBA00022630"/>
    </source>
</evidence>
<dbReference type="GO" id="GO:0010181">
    <property type="term" value="F:FMN binding"/>
    <property type="evidence" value="ECO:0007669"/>
    <property type="project" value="InterPro"/>
</dbReference>
<evidence type="ECO:0000313" key="9">
    <source>
        <dbReference type="EMBL" id="PZQ78339.1"/>
    </source>
</evidence>
<keyword evidence="4" id="KW-0560">Oxidoreductase</keyword>
<evidence type="ECO:0000256" key="7">
    <source>
        <dbReference type="PIRSR" id="PIRSR000138-2"/>
    </source>
</evidence>
<dbReference type="PROSITE" id="PS51349">
    <property type="entry name" value="FMN_HYDROXY_ACID_DH_2"/>
    <property type="match status" value="1"/>
</dbReference>
<feature type="active site" description="Proton acceptor" evidence="6">
    <location>
        <position position="281"/>
    </location>
</feature>
<reference evidence="9 10" key="1">
    <citation type="submission" date="2017-08" db="EMBL/GenBank/DDBJ databases">
        <title>Infants hospitalized years apart are colonized by the same room-sourced microbial strains.</title>
        <authorList>
            <person name="Brooks B."/>
            <person name="Olm M.R."/>
            <person name="Firek B.A."/>
            <person name="Baker R."/>
            <person name="Thomas B.C."/>
            <person name="Morowitz M.J."/>
            <person name="Banfield J.F."/>
        </authorList>
    </citation>
    <scope>NUCLEOTIDE SEQUENCE [LARGE SCALE GENOMIC DNA]</scope>
    <source>
        <strain evidence="9">S2_005_003_R2_41</strain>
    </source>
</reference>
<keyword evidence="3 7" id="KW-0288">FMN</keyword>
<dbReference type="EMBL" id="QFPP01000002">
    <property type="protein sequence ID" value="PZQ78339.1"/>
    <property type="molecule type" value="Genomic_DNA"/>
</dbReference>
<dbReference type="Pfam" id="PF01070">
    <property type="entry name" value="FMN_dh"/>
    <property type="match status" value="1"/>
</dbReference>
<dbReference type="InterPro" id="IPR000262">
    <property type="entry name" value="FMN-dep_DH"/>
</dbReference>
<proteinExistence type="inferred from homology"/>
<comment type="cofactor">
    <cofactor evidence="1">
        <name>FMN</name>
        <dbReference type="ChEBI" id="CHEBI:58210"/>
    </cofactor>
</comment>
<dbReference type="InterPro" id="IPR037396">
    <property type="entry name" value="FMN_HAD"/>
</dbReference>
<dbReference type="PROSITE" id="PS00557">
    <property type="entry name" value="FMN_HYDROXY_ACID_DH_1"/>
    <property type="match status" value="1"/>
</dbReference>
<evidence type="ECO:0000313" key="10">
    <source>
        <dbReference type="Proteomes" id="UP000249135"/>
    </source>
</evidence>
<evidence type="ECO:0000256" key="4">
    <source>
        <dbReference type="ARBA" id="ARBA00023002"/>
    </source>
</evidence>
<dbReference type="Proteomes" id="UP000249135">
    <property type="component" value="Unassembled WGS sequence"/>
</dbReference>
<dbReference type="Gene3D" id="3.20.20.70">
    <property type="entry name" value="Aldolase class I"/>
    <property type="match status" value="1"/>
</dbReference>
<evidence type="ECO:0000256" key="3">
    <source>
        <dbReference type="ARBA" id="ARBA00022643"/>
    </source>
</evidence>
<feature type="binding site" evidence="7">
    <location>
        <position position="130"/>
    </location>
    <ligand>
        <name>FMN</name>
        <dbReference type="ChEBI" id="CHEBI:58210"/>
    </ligand>
</feature>
<keyword evidence="2 7" id="KW-0285">Flavoprotein</keyword>
<dbReference type="AlphaFoldDB" id="A0A2W5QPP9"/>
<dbReference type="InterPro" id="IPR012133">
    <property type="entry name" value="Alpha-hydoxy_acid_DH_FMN"/>
</dbReference>
<dbReference type="SUPFAM" id="SSF51395">
    <property type="entry name" value="FMN-linked oxidoreductases"/>
    <property type="match status" value="1"/>
</dbReference>
<feature type="binding site" evidence="7">
    <location>
        <position position="279"/>
    </location>
    <ligand>
        <name>FMN</name>
        <dbReference type="ChEBI" id="CHEBI:58210"/>
    </ligand>
</feature>
<evidence type="ECO:0000256" key="5">
    <source>
        <dbReference type="ARBA" id="ARBA00024042"/>
    </source>
</evidence>
<comment type="similarity">
    <text evidence="5">Belongs to the FMN-dependent alpha-hydroxy acid dehydrogenase family.</text>
</comment>
<sequence length="408" mass="44769">MSSLKNIHALDDFQPLARRRLPRQLYSYISNGAEDEVSMRGNRAAFDRYAFVPRMLEGVAQRSQRIELFGQTYQSPFGISPVGLAAMWCYRGDVVLAKTAQEMGIPAVMSGASLIPMETVAAEAPDTWFQAYIPGDPARVEALVGRIAAAGFKTLVVTVDLPVQVNAERYAKNGFSTPLRPSPRLAFDGVTHPRWLLGTFFKTLARHGMPHFENWRAERGAPILSATVERDFQARDHLSWQHLGVVRELWKGPLVVKGILRWQDAVKAQDLGVDGVIVSNHGGRQMDGAISPLRVLPEIAQAAPGLTVMMDSGIRRGSDVLKALSLGARCVFNGRSFNHAATVAGAEGVRHAIGILRAEVHRNMALLGINRLDELDASLVRDQEHATPHLTTVQNLPNSKLPLVSQSR</sequence>